<comment type="caution">
    <text evidence="9">The sequence shown here is derived from an EMBL/GenBank/DDBJ whole genome shotgun (WGS) entry which is preliminary data.</text>
</comment>
<dbReference type="PANTHER" id="PTHR43327:SF2">
    <property type="entry name" value="MODULATOR OF FTSH PROTEASE HFLK"/>
    <property type="match status" value="1"/>
</dbReference>
<dbReference type="AlphaFoldDB" id="A0A2U2BSR0"/>
<evidence type="ECO:0000313" key="9">
    <source>
        <dbReference type="EMBL" id="PWE17049.1"/>
    </source>
</evidence>
<dbReference type="Pfam" id="PF12221">
    <property type="entry name" value="HflK_N"/>
    <property type="match status" value="1"/>
</dbReference>
<feature type="region of interest" description="Disordered" evidence="7">
    <location>
        <begin position="1"/>
        <end position="43"/>
    </location>
</feature>
<keyword evidence="4 6" id="KW-1133">Transmembrane helix</keyword>
<dbReference type="InterPro" id="IPR036013">
    <property type="entry name" value="Band_7/SPFH_dom_sf"/>
</dbReference>
<comment type="similarity">
    <text evidence="2 6">Belongs to the band 7/mec-2 family. HflK subfamily.</text>
</comment>
<dbReference type="SUPFAM" id="SSF117892">
    <property type="entry name" value="Band 7/SPFH domain"/>
    <property type="match status" value="1"/>
</dbReference>
<dbReference type="Proteomes" id="UP000245168">
    <property type="component" value="Unassembled WGS sequence"/>
</dbReference>
<evidence type="ECO:0000256" key="7">
    <source>
        <dbReference type="SAM" id="MobiDB-lite"/>
    </source>
</evidence>
<dbReference type="InterPro" id="IPR001107">
    <property type="entry name" value="Band_7"/>
</dbReference>
<keyword evidence="9" id="KW-0378">Hydrolase</keyword>
<dbReference type="GO" id="GO:0016020">
    <property type="term" value="C:membrane"/>
    <property type="evidence" value="ECO:0007669"/>
    <property type="project" value="UniProtKB-SubCell"/>
</dbReference>
<comment type="subcellular location">
    <subcellularLocation>
        <location evidence="1">Membrane</location>
        <topology evidence="1">Single-pass membrane protein</topology>
    </subcellularLocation>
</comment>
<dbReference type="EMBL" id="QEXV01000004">
    <property type="protein sequence ID" value="PWE17049.1"/>
    <property type="molecule type" value="Genomic_DNA"/>
</dbReference>
<dbReference type="CDD" id="cd03404">
    <property type="entry name" value="SPFH_HflK"/>
    <property type="match status" value="1"/>
</dbReference>
<evidence type="ECO:0000256" key="3">
    <source>
        <dbReference type="ARBA" id="ARBA00022692"/>
    </source>
</evidence>
<keyword evidence="5 6" id="KW-0472">Membrane</keyword>
<dbReference type="PANTHER" id="PTHR43327">
    <property type="entry name" value="STOMATIN-LIKE PROTEIN 2, MITOCHONDRIAL"/>
    <property type="match status" value="1"/>
</dbReference>
<feature type="domain" description="Band 7" evidence="8">
    <location>
        <begin position="91"/>
        <end position="262"/>
    </location>
</feature>
<protein>
    <recommendedName>
        <fullName evidence="6">Protein HflK</fullName>
    </recommendedName>
</protein>
<evidence type="ECO:0000313" key="10">
    <source>
        <dbReference type="Proteomes" id="UP000245168"/>
    </source>
</evidence>
<dbReference type="GO" id="GO:0008233">
    <property type="term" value="F:peptidase activity"/>
    <property type="evidence" value="ECO:0007669"/>
    <property type="project" value="UniProtKB-KW"/>
</dbReference>
<evidence type="ECO:0000259" key="8">
    <source>
        <dbReference type="SMART" id="SM00244"/>
    </source>
</evidence>
<comment type="function">
    <text evidence="6">HflC and HflK could encode or regulate a protease.</text>
</comment>
<organism evidence="9 10">
    <name type="scientific">Marinicauda salina</name>
    <dbReference type="NCBI Taxonomy" id="2135793"/>
    <lineage>
        <taxon>Bacteria</taxon>
        <taxon>Pseudomonadati</taxon>
        <taxon>Pseudomonadota</taxon>
        <taxon>Alphaproteobacteria</taxon>
        <taxon>Maricaulales</taxon>
        <taxon>Maricaulaceae</taxon>
        <taxon>Marinicauda</taxon>
    </lineage>
</organism>
<dbReference type="OrthoDB" id="9779595at2"/>
<feature type="transmembrane region" description="Helical" evidence="6">
    <location>
        <begin position="72"/>
        <end position="96"/>
    </location>
</feature>
<evidence type="ECO:0000256" key="5">
    <source>
        <dbReference type="ARBA" id="ARBA00023136"/>
    </source>
</evidence>
<dbReference type="Gene3D" id="3.30.479.30">
    <property type="entry name" value="Band 7 domain"/>
    <property type="match status" value="1"/>
</dbReference>
<dbReference type="InterPro" id="IPR050710">
    <property type="entry name" value="Band7/mec-2_domain"/>
</dbReference>
<evidence type="ECO:0000256" key="1">
    <source>
        <dbReference type="ARBA" id="ARBA00004167"/>
    </source>
</evidence>
<feature type="compositionally biased region" description="Gly residues" evidence="7">
    <location>
        <begin position="7"/>
        <end position="20"/>
    </location>
</feature>
<gene>
    <name evidence="9" type="primary">hflK</name>
    <name evidence="9" type="ORF">DDZ18_10125</name>
</gene>
<evidence type="ECO:0000256" key="4">
    <source>
        <dbReference type="ARBA" id="ARBA00022989"/>
    </source>
</evidence>
<dbReference type="InterPro" id="IPR010201">
    <property type="entry name" value="HflK"/>
</dbReference>
<dbReference type="GO" id="GO:0006508">
    <property type="term" value="P:proteolysis"/>
    <property type="evidence" value="ECO:0007669"/>
    <property type="project" value="UniProtKB-KW"/>
</dbReference>
<keyword evidence="9" id="KW-0645">Protease</keyword>
<dbReference type="Pfam" id="PF01145">
    <property type="entry name" value="Band_7"/>
    <property type="match status" value="1"/>
</dbReference>
<dbReference type="RefSeq" id="WP_109253273.1">
    <property type="nucleotide sequence ID" value="NZ_QEXV01000004.1"/>
</dbReference>
<evidence type="ECO:0000256" key="2">
    <source>
        <dbReference type="ARBA" id="ARBA00006971"/>
    </source>
</evidence>
<name>A0A2U2BSR0_9PROT</name>
<dbReference type="SMART" id="SM00244">
    <property type="entry name" value="PHB"/>
    <property type="match status" value="1"/>
</dbReference>
<evidence type="ECO:0000256" key="6">
    <source>
        <dbReference type="RuleBase" id="RU364113"/>
    </source>
</evidence>
<dbReference type="NCBIfam" id="TIGR01933">
    <property type="entry name" value="hflK"/>
    <property type="match status" value="1"/>
</dbReference>
<comment type="subunit">
    <text evidence="6">HflC and HflK may interact to form a multimeric complex.</text>
</comment>
<dbReference type="InterPro" id="IPR020980">
    <property type="entry name" value="Membrane_HflK_N"/>
</dbReference>
<reference evidence="10" key="1">
    <citation type="submission" date="2018-05" db="EMBL/GenBank/DDBJ databases">
        <authorList>
            <person name="Liu B.-T."/>
        </authorList>
    </citation>
    <scope>NUCLEOTIDE SEQUENCE [LARGE SCALE GENOMIC DNA]</scope>
    <source>
        <strain evidence="10">WD6-1</strain>
    </source>
</reference>
<keyword evidence="3 6" id="KW-0812">Transmembrane</keyword>
<sequence>MPWNDNSGGGGPWGSGGGGRKNGDNPWGRGPNRGGGGGEPPDLDELVAQLQNRLRRLFGGGRGGKGGKGGGIGLGVILAGAVFVWLAWPGSAWYVVGPSQAGVVLRFGEYARTTPSGLQFKLPYPVETVLLPEVTTTNEVEVGATEGESLMITRDENIIDIDFTVQWRVDLRYPDGVRDYLFNVRDQKGTVKAVAESAMREVVGTTELQPLITTGRTEAARRAAEIIQSTLDDYDAGIQILQVQLRESSAPSAVIEAFRDVDAARQDAERNVLQATAFANRVVPEARGEAAQILEQARGYRDRVIADAEGQADRFNSIYEEYAQAPDVTRRRMFLETMERVIGRSDLIILDQDAGAVPYLPLDQLRRGQSASSQQGGGQP</sequence>
<proteinExistence type="inferred from homology"/>
<keyword evidence="10" id="KW-1185">Reference proteome</keyword>
<accession>A0A2U2BSR0</accession>